<dbReference type="InterPro" id="IPR036890">
    <property type="entry name" value="HATPase_C_sf"/>
</dbReference>
<comment type="caution">
    <text evidence="8">The sequence shown here is derived from an EMBL/GenBank/DDBJ whole genome shotgun (WGS) entry which is preliminary data.</text>
</comment>
<dbReference type="PROSITE" id="PS50906">
    <property type="entry name" value="NIT"/>
    <property type="match status" value="1"/>
</dbReference>
<keyword evidence="4" id="KW-0808">Transferase</keyword>
<dbReference type="Pfam" id="PF08376">
    <property type="entry name" value="NIT"/>
    <property type="match status" value="1"/>
</dbReference>
<comment type="catalytic activity">
    <reaction evidence="1">
        <text>ATP + protein L-histidine = ADP + protein N-phospho-L-histidine.</text>
        <dbReference type="EC" id="2.7.13.3"/>
    </reaction>
</comment>
<keyword evidence="5" id="KW-0418">Kinase</keyword>
<feature type="compositionally biased region" description="Low complexity" evidence="6">
    <location>
        <begin position="698"/>
        <end position="712"/>
    </location>
</feature>
<dbReference type="EC" id="2.7.13.3" evidence="2"/>
<evidence type="ECO:0000256" key="4">
    <source>
        <dbReference type="ARBA" id="ARBA00022679"/>
    </source>
</evidence>
<dbReference type="Pfam" id="PF02518">
    <property type="entry name" value="HATPase_c"/>
    <property type="match status" value="1"/>
</dbReference>
<dbReference type="InterPro" id="IPR010910">
    <property type="entry name" value="Nitrate/nitrite_sensing_bac"/>
</dbReference>
<proteinExistence type="predicted"/>
<dbReference type="InterPro" id="IPR003594">
    <property type="entry name" value="HATPase_dom"/>
</dbReference>
<feature type="compositionally biased region" description="Basic and acidic residues" evidence="6">
    <location>
        <begin position="740"/>
        <end position="769"/>
    </location>
</feature>
<reference evidence="8 9" key="1">
    <citation type="submission" date="2023-03" db="EMBL/GenBank/DDBJ databases">
        <title>Draft genome sequence of type strain Streptomyces ferralitis JCM 14344.</title>
        <authorList>
            <person name="Klaysubun C."/>
            <person name="Duangmal K."/>
        </authorList>
    </citation>
    <scope>NUCLEOTIDE SEQUENCE [LARGE SCALE GENOMIC DNA]</scope>
    <source>
        <strain evidence="8 9">JCM 14344</strain>
    </source>
</reference>
<dbReference type="InterPro" id="IPR050428">
    <property type="entry name" value="TCS_sensor_his_kinase"/>
</dbReference>
<dbReference type="PANTHER" id="PTHR45436">
    <property type="entry name" value="SENSOR HISTIDINE KINASE YKOH"/>
    <property type="match status" value="1"/>
</dbReference>
<evidence type="ECO:0000256" key="2">
    <source>
        <dbReference type="ARBA" id="ARBA00012438"/>
    </source>
</evidence>
<feature type="domain" description="NIT" evidence="7">
    <location>
        <begin position="53"/>
        <end position="304"/>
    </location>
</feature>
<evidence type="ECO:0000313" key="9">
    <source>
        <dbReference type="Proteomes" id="UP001220022"/>
    </source>
</evidence>
<feature type="compositionally biased region" description="Basic and acidic residues" evidence="6">
    <location>
        <begin position="815"/>
        <end position="824"/>
    </location>
</feature>
<dbReference type="SMART" id="SM00387">
    <property type="entry name" value="HATPase_c"/>
    <property type="match status" value="1"/>
</dbReference>
<feature type="compositionally biased region" description="Basic and acidic residues" evidence="6">
    <location>
        <begin position="775"/>
        <end position="790"/>
    </location>
</feature>
<feature type="compositionally biased region" description="Low complexity" evidence="6">
    <location>
        <begin position="796"/>
        <end position="813"/>
    </location>
</feature>
<dbReference type="RefSeq" id="WP_275812528.1">
    <property type="nucleotide sequence ID" value="NZ_BAAANM010000004.1"/>
</dbReference>
<dbReference type="Gene3D" id="3.30.565.10">
    <property type="entry name" value="Histidine kinase-like ATPase, C-terminal domain"/>
    <property type="match status" value="1"/>
</dbReference>
<evidence type="ECO:0000256" key="5">
    <source>
        <dbReference type="ARBA" id="ARBA00022777"/>
    </source>
</evidence>
<feature type="region of interest" description="Disordered" evidence="6">
    <location>
        <begin position="665"/>
        <end position="824"/>
    </location>
</feature>
<name>A0ABT5YY59_9ACTN</name>
<organism evidence="8 9">
    <name type="scientific">Streptantibioticus ferralitis</name>
    <dbReference type="NCBI Taxonomy" id="236510"/>
    <lineage>
        <taxon>Bacteria</taxon>
        <taxon>Bacillati</taxon>
        <taxon>Actinomycetota</taxon>
        <taxon>Actinomycetes</taxon>
        <taxon>Kitasatosporales</taxon>
        <taxon>Streptomycetaceae</taxon>
        <taxon>Streptantibioticus</taxon>
    </lineage>
</organism>
<dbReference type="Proteomes" id="UP001220022">
    <property type="component" value="Unassembled WGS sequence"/>
</dbReference>
<keyword evidence="9" id="KW-1185">Reference proteome</keyword>
<dbReference type="SUPFAM" id="SSF55874">
    <property type="entry name" value="ATPase domain of HSP90 chaperone/DNA topoisomerase II/histidine kinase"/>
    <property type="match status" value="1"/>
</dbReference>
<protein>
    <recommendedName>
        <fullName evidence="2">histidine kinase</fullName>
        <ecNumber evidence="2">2.7.13.3</ecNumber>
    </recommendedName>
</protein>
<evidence type="ECO:0000256" key="3">
    <source>
        <dbReference type="ARBA" id="ARBA00022553"/>
    </source>
</evidence>
<dbReference type="InterPro" id="IPR013587">
    <property type="entry name" value="Nitrate/nitrite_sensing"/>
</dbReference>
<evidence type="ECO:0000256" key="6">
    <source>
        <dbReference type="SAM" id="MobiDB-lite"/>
    </source>
</evidence>
<gene>
    <name evidence="8" type="ORF">P2L57_11975</name>
</gene>
<evidence type="ECO:0000256" key="1">
    <source>
        <dbReference type="ARBA" id="ARBA00000085"/>
    </source>
</evidence>
<sequence length="824" mass="89400">MRLRPRTIRTQLLVLLLVPMVSLAALWTYSSFTTVRGAWALIRVSSAYRYYGTPTTELVEGLEQERRTAVEYVASGGTRDRRELVVTQRATDRRVAVLLDHTRWRRHSPTLTDDQKARIDALLTGLDGLTQLRAQVSARRTNWSQILDRYSAVLDPGFRLCGSLTELQTGEVARMGSVVVQLARARELLSREDAMVSGGRAATGMTDGQYRDLIGTIDGRKLLHQIYAPELPAADSAKLRAFENGSMGWSLYTLEESARTATPLTAAAGFSAQQWRQTADGALAQLEAIDDDAARHVGEEAHTQGMTVLVKAAVVSLAGLAAVIGSLLISLRISRQIAGRLTALRDAAEELSGQRLPDVMRRLREGVPVDDVTDPEAVDQFADDELGDDEIGQVGRAFGVAQRAAVGAAVEQARLRRGVSAVFTTLARRSQVLLHRQLTLLDAMERRTEDPAELADLFRLDHMTTRMRRHSEGLLILSGDAPGRAWRRPVRLVEVVQAAVGEVEDYRRIVVHRLPRMALAGAAVADVLHLLAELMENATAFSPPDTSVEVGCAEVPGGFVIRIEDQGLGMSEDRLAEANHELRVAADTADLPETDRLGLFTVGRLAARHGVRVTLHRTEHKGTAAEVLLPSELLVPAEEHRDEPDDSAGRLETVGVRAGRVKERAAGEVVEGEGERVGGEGERTGRARDGARKDGVRRAVAVSVATTPRASAPDTRTTTAAGLPLRVPRGRVPKGGPTRRLHDEPPTHERTVHDQSRMAHEASGEHGTDRTVGVDGKDGTVGTDRERSPEAARSTYAAYARGLARGRSGLAAAQKSREEDGGSP</sequence>
<dbReference type="EMBL" id="JARHTQ010000006">
    <property type="protein sequence ID" value="MDF2256428.1"/>
    <property type="molecule type" value="Genomic_DNA"/>
</dbReference>
<evidence type="ECO:0000313" key="8">
    <source>
        <dbReference type="EMBL" id="MDF2256428.1"/>
    </source>
</evidence>
<feature type="compositionally biased region" description="Basic and acidic residues" evidence="6">
    <location>
        <begin position="673"/>
        <end position="697"/>
    </location>
</feature>
<keyword evidence="3" id="KW-0597">Phosphoprotein</keyword>
<evidence type="ECO:0000259" key="7">
    <source>
        <dbReference type="PROSITE" id="PS50906"/>
    </source>
</evidence>
<accession>A0ABT5YY59</accession>
<dbReference type="PANTHER" id="PTHR45436:SF5">
    <property type="entry name" value="SENSOR HISTIDINE KINASE TRCS"/>
    <property type="match status" value="1"/>
</dbReference>